<dbReference type="eggNOG" id="ENOG502QPVW">
    <property type="taxonomic scope" value="Eukaryota"/>
</dbReference>
<reference evidence="1 2" key="1">
    <citation type="journal article" date="2012" name="New Phytol.">
        <title>Insight into trade-off between wood decay and parasitism from the genome of a fungal forest pathogen.</title>
        <authorList>
            <person name="Olson A."/>
            <person name="Aerts A."/>
            <person name="Asiegbu F."/>
            <person name="Belbahri L."/>
            <person name="Bouzid O."/>
            <person name="Broberg A."/>
            <person name="Canback B."/>
            <person name="Coutinho P.M."/>
            <person name="Cullen D."/>
            <person name="Dalman K."/>
            <person name="Deflorio G."/>
            <person name="van Diepen L.T."/>
            <person name="Dunand C."/>
            <person name="Duplessis S."/>
            <person name="Durling M."/>
            <person name="Gonthier P."/>
            <person name="Grimwood J."/>
            <person name="Fossdal C.G."/>
            <person name="Hansson D."/>
            <person name="Henrissat B."/>
            <person name="Hietala A."/>
            <person name="Himmelstrand K."/>
            <person name="Hoffmeister D."/>
            <person name="Hogberg N."/>
            <person name="James T.Y."/>
            <person name="Karlsson M."/>
            <person name="Kohler A."/>
            <person name="Kues U."/>
            <person name="Lee Y.H."/>
            <person name="Lin Y.C."/>
            <person name="Lind M."/>
            <person name="Lindquist E."/>
            <person name="Lombard V."/>
            <person name="Lucas S."/>
            <person name="Lunden K."/>
            <person name="Morin E."/>
            <person name="Murat C."/>
            <person name="Park J."/>
            <person name="Raffaello T."/>
            <person name="Rouze P."/>
            <person name="Salamov A."/>
            <person name="Schmutz J."/>
            <person name="Solheim H."/>
            <person name="Stahlberg J."/>
            <person name="Velez H."/>
            <person name="de Vries R.P."/>
            <person name="Wiebenga A."/>
            <person name="Woodward S."/>
            <person name="Yakovlev I."/>
            <person name="Garbelotto M."/>
            <person name="Martin F."/>
            <person name="Grigoriev I.V."/>
            <person name="Stenlid J."/>
        </authorList>
    </citation>
    <scope>NUCLEOTIDE SEQUENCE [LARGE SCALE GENOMIC DNA]</scope>
    <source>
        <strain evidence="1 2">TC 32-1</strain>
    </source>
</reference>
<protein>
    <submittedName>
        <fullName evidence="1">Glycosyltransferase family 17 protein</fullName>
    </submittedName>
</protein>
<proteinExistence type="predicted"/>
<accession>W4JRR6</accession>
<evidence type="ECO:0000313" key="2">
    <source>
        <dbReference type="Proteomes" id="UP000030671"/>
    </source>
</evidence>
<dbReference type="GO" id="GO:0016020">
    <property type="term" value="C:membrane"/>
    <property type="evidence" value="ECO:0007669"/>
    <property type="project" value="InterPro"/>
</dbReference>
<dbReference type="HOGENOM" id="CLU_038606_0_0_1"/>
<dbReference type="EMBL" id="KI925465">
    <property type="protein sequence ID" value="ETW76267.1"/>
    <property type="molecule type" value="Genomic_DNA"/>
</dbReference>
<dbReference type="InParanoid" id="W4JRR6"/>
<sequence length="358" mass="41235">MFRSRRLVIATVTILVLILLLVSLDYRFRLYHALSYASRPLWDKPDGPATILPHYYTEGLAIDEHACKLHGWTSRMQQPEMWDAVIVSSEMDLLEIRMNELDSVVDKFFIVESNRTFSGLPKPLSFALNRHKFAAFEHKIVYELFAGGKPGDDAWTIEADHRNTMTRLIRDTYSSAQMRIPPLVISADVDEIPSRHTLQLLKRCQAPNPIHLQMRSYSYSFEWPVGRTSWRPSVQLWEEPTAYYRHSQSSDVALADSGWHCTFCFRHLDEFIQKMKGFSHYDRVGGDESLVDPSNIQQRICEGKDVFGMLPEAFSYKDLLAWAQPDPSKTGIGLPLYLLQHPARYPFLLPGGCVRHDD</sequence>
<dbReference type="Proteomes" id="UP000030671">
    <property type="component" value="Unassembled WGS sequence"/>
</dbReference>
<keyword evidence="2" id="KW-1185">Reference proteome</keyword>
<dbReference type="PANTHER" id="PTHR12224">
    <property type="entry name" value="BETA-1,4-MANNOSYL-GLYCOPROTEIN BETA-1,4-N-ACETYLGLUCOSAMINYL-TRANSFERASE"/>
    <property type="match status" value="1"/>
</dbReference>
<dbReference type="AlphaFoldDB" id="W4JRR6"/>
<dbReference type="GeneID" id="20678786"/>
<dbReference type="InterPro" id="IPR006813">
    <property type="entry name" value="Glyco_trans_17"/>
</dbReference>
<name>W4JRR6_HETIT</name>
<dbReference type="PANTHER" id="PTHR12224:SF0">
    <property type="entry name" value="BETA-1,4-MANNOSYL-GLYCOPROTEIN 4-BETA-N-ACETYLGLUCOSAMINYLTRANSFERASE"/>
    <property type="match status" value="1"/>
</dbReference>
<dbReference type="GO" id="GO:0006044">
    <property type="term" value="P:N-acetylglucosamine metabolic process"/>
    <property type="evidence" value="ECO:0007669"/>
    <property type="project" value="TreeGrafter"/>
</dbReference>
<dbReference type="RefSeq" id="XP_009551899.1">
    <property type="nucleotide sequence ID" value="XM_009553604.1"/>
</dbReference>
<gene>
    <name evidence="1" type="ORF">HETIRDRAFT_66564</name>
</gene>
<evidence type="ECO:0000313" key="1">
    <source>
        <dbReference type="EMBL" id="ETW76267.1"/>
    </source>
</evidence>
<organism evidence="1 2">
    <name type="scientific">Heterobasidion irregulare (strain TC 32-1)</name>
    <dbReference type="NCBI Taxonomy" id="747525"/>
    <lineage>
        <taxon>Eukaryota</taxon>
        <taxon>Fungi</taxon>
        <taxon>Dikarya</taxon>
        <taxon>Basidiomycota</taxon>
        <taxon>Agaricomycotina</taxon>
        <taxon>Agaricomycetes</taxon>
        <taxon>Russulales</taxon>
        <taxon>Bondarzewiaceae</taxon>
        <taxon>Heterobasidion</taxon>
        <taxon>Heterobasidion annosum species complex</taxon>
    </lineage>
</organism>
<dbReference type="OrthoDB" id="6474464at2759"/>
<dbReference type="GO" id="GO:0003830">
    <property type="term" value="F:beta-1,4-mannosylglycoprotein 4-beta-N-acetylglucosaminyltransferase activity"/>
    <property type="evidence" value="ECO:0007669"/>
    <property type="project" value="InterPro"/>
</dbReference>
<keyword evidence="1" id="KW-0808">Transferase</keyword>
<dbReference type="KEGG" id="hir:HETIRDRAFT_66564"/>
<dbReference type="Pfam" id="PF04724">
    <property type="entry name" value="Glyco_transf_17"/>
    <property type="match status" value="1"/>
</dbReference>